<dbReference type="AlphaFoldDB" id="A0A0V0SBB7"/>
<organism evidence="2 3">
    <name type="scientific">Trichinella nelsoni</name>
    <dbReference type="NCBI Taxonomy" id="6336"/>
    <lineage>
        <taxon>Eukaryota</taxon>
        <taxon>Metazoa</taxon>
        <taxon>Ecdysozoa</taxon>
        <taxon>Nematoda</taxon>
        <taxon>Enoplea</taxon>
        <taxon>Dorylaimia</taxon>
        <taxon>Trichinellida</taxon>
        <taxon>Trichinellidae</taxon>
        <taxon>Trichinella</taxon>
    </lineage>
</organism>
<name>A0A0V0SBB7_9BILA</name>
<comment type="caution">
    <text evidence="2">The sequence shown here is derived from an EMBL/GenBank/DDBJ whole genome shotgun (WGS) entry which is preliminary data.</text>
</comment>
<keyword evidence="1" id="KW-0812">Transmembrane</keyword>
<feature type="transmembrane region" description="Helical" evidence="1">
    <location>
        <begin position="112"/>
        <end position="133"/>
    </location>
</feature>
<dbReference type="EMBL" id="JYDL01000020">
    <property type="protein sequence ID" value="KRX23974.1"/>
    <property type="molecule type" value="Genomic_DNA"/>
</dbReference>
<evidence type="ECO:0000256" key="1">
    <source>
        <dbReference type="SAM" id="Phobius"/>
    </source>
</evidence>
<proteinExistence type="predicted"/>
<dbReference type="Proteomes" id="UP000054630">
    <property type="component" value="Unassembled WGS sequence"/>
</dbReference>
<reference evidence="2 3" key="1">
    <citation type="submission" date="2015-01" db="EMBL/GenBank/DDBJ databases">
        <title>Evolution of Trichinella species and genotypes.</title>
        <authorList>
            <person name="Korhonen P.K."/>
            <person name="Edoardo P."/>
            <person name="Giuseppe L.R."/>
            <person name="Gasser R.B."/>
        </authorList>
    </citation>
    <scope>NUCLEOTIDE SEQUENCE [LARGE SCALE GENOMIC DNA]</scope>
    <source>
        <strain evidence="2">ISS37</strain>
    </source>
</reference>
<evidence type="ECO:0000313" key="3">
    <source>
        <dbReference type="Proteomes" id="UP000054630"/>
    </source>
</evidence>
<accession>A0A0V0SBB7</accession>
<protein>
    <submittedName>
        <fullName evidence="2">Uncharacterized protein</fullName>
    </submittedName>
</protein>
<evidence type="ECO:0000313" key="2">
    <source>
        <dbReference type="EMBL" id="KRX23974.1"/>
    </source>
</evidence>
<keyword evidence="3" id="KW-1185">Reference proteome</keyword>
<feature type="transmembrane region" description="Helical" evidence="1">
    <location>
        <begin position="78"/>
        <end position="96"/>
    </location>
</feature>
<dbReference type="OrthoDB" id="10571268at2759"/>
<keyword evidence="1" id="KW-1133">Transmembrane helix</keyword>
<sequence>MVRLGFFQFNFEDFPKFKSFDMFKLEDSLVTCFSLDQIRLYAPQTKDASNTRTCVVVLDEFISSALRNNSGDERKMKLSLLFTVLAGVSNAVVAHIEKLQYLSAATANNATAASFMACFCFSMTCHIHHFYLLRCVG</sequence>
<keyword evidence="1" id="KW-0472">Membrane</keyword>
<gene>
    <name evidence="2" type="ORF">T07_14341</name>
</gene>